<reference evidence="3 4" key="1">
    <citation type="submission" date="2024-06" db="EMBL/GenBank/DDBJ databases">
        <authorList>
            <person name="Bataeva Y.V."/>
            <person name="Grigorian L.N."/>
            <person name="Solomentsev V.I."/>
        </authorList>
    </citation>
    <scope>NUCLEOTIDE SEQUENCE [LARGE SCALE GENOMIC DNA]</scope>
    <source>
        <strain evidence="4">SCPM-O-B-12605 (RCAM04882)</strain>
    </source>
</reference>
<evidence type="ECO:0000313" key="4">
    <source>
        <dbReference type="Proteomes" id="UP001432401"/>
    </source>
</evidence>
<evidence type="ECO:0000259" key="2">
    <source>
        <dbReference type="Pfam" id="PF00668"/>
    </source>
</evidence>
<dbReference type="InterPro" id="IPR000873">
    <property type="entry name" value="AMP-dep_synth/lig_dom"/>
</dbReference>
<keyword evidence="4" id="KW-1185">Reference proteome</keyword>
<dbReference type="InterPro" id="IPR042099">
    <property type="entry name" value="ANL_N_sf"/>
</dbReference>
<dbReference type="PANTHER" id="PTHR45527:SF1">
    <property type="entry name" value="FATTY ACID SYNTHASE"/>
    <property type="match status" value="1"/>
</dbReference>
<feature type="domain" description="AMP-dependent synthetase/ligase" evidence="1">
    <location>
        <begin position="138"/>
        <end position="212"/>
    </location>
</feature>
<dbReference type="InterPro" id="IPR001242">
    <property type="entry name" value="Condensation_dom"/>
</dbReference>
<name>A0ABV2A550_9ACTN</name>
<feature type="non-terminal residue" evidence="3">
    <location>
        <position position="1"/>
    </location>
</feature>
<dbReference type="RefSeq" id="WP_352987358.1">
    <property type="nucleotide sequence ID" value="NZ_JBEQNA010000057.1"/>
</dbReference>
<sequence>ERSASRHPLFQTLLVMQNNRRSSPALEGLEVEEYPVDFRVAKFDLSLSAREEFDEQGARAGLVGRLEFAEDLFDRSTAERLARWYAAVLAEMARDGSVRVGRVELLSADERRQLLHTWGRGAPHADGPTSAESLAGLFEAQVARSPEAPAVVTDEGVTTYADLNARVNRLVHELVARGVRGEDRVAVLLPRGVEMVVCALAVLKAGAAYVPV</sequence>
<dbReference type="Proteomes" id="UP001432401">
    <property type="component" value="Unassembled WGS sequence"/>
</dbReference>
<proteinExistence type="predicted"/>
<dbReference type="Gene3D" id="3.30.559.30">
    <property type="entry name" value="Nonribosomal peptide synthetase, condensation domain"/>
    <property type="match status" value="1"/>
</dbReference>
<dbReference type="PANTHER" id="PTHR45527">
    <property type="entry name" value="NONRIBOSOMAL PEPTIDE SYNTHETASE"/>
    <property type="match status" value="1"/>
</dbReference>
<dbReference type="SUPFAM" id="SSF56801">
    <property type="entry name" value="Acetyl-CoA synthetase-like"/>
    <property type="match status" value="1"/>
</dbReference>
<feature type="domain" description="Condensation" evidence="2">
    <location>
        <begin position="2"/>
        <end position="115"/>
    </location>
</feature>
<dbReference type="Pfam" id="PF00668">
    <property type="entry name" value="Condensation"/>
    <property type="match status" value="1"/>
</dbReference>
<evidence type="ECO:0000259" key="1">
    <source>
        <dbReference type="Pfam" id="PF00501"/>
    </source>
</evidence>
<protein>
    <submittedName>
        <fullName evidence="3">AMP-binding protein</fullName>
    </submittedName>
</protein>
<organism evidence="3 4">
    <name type="scientific">Nocardiopsis tropica</name>
    <dbReference type="NCBI Taxonomy" id="109330"/>
    <lineage>
        <taxon>Bacteria</taxon>
        <taxon>Bacillati</taxon>
        <taxon>Actinomycetota</taxon>
        <taxon>Actinomycetes</taxon>
        <taxon>Streptosporangiales</taxon>
        <taxon>Nocardiopsidaceae</taxon>
        <taxon>Nocardiopsis</taxon>
    </lineage>
</organism>
<dbReference type="SUPFAM" id="SSF52777">
    <property type="entry name" value="CoA-dependent acyltransferases"/>
    <property type="match status" value="1"/>
</dbReference>
<accession>A0ABV2A550</accession>
<comment type="caution">
    <text evidence="3">The sequence shown here is derived from an EMBL/GenBank/DDBJ whole genome shotgun (WGS) entry which is preliminary data.</text>
</comment>
<dbReference type="Pfam" id="PF00501">
    <property type="entry name" value="AMP-binding"/>
    <property type="match status" value="1"/>
</dbReference>
<dbReference type="EMBL" id="JBEQNB010000061">
    <property type="protein sequence ID" value="MES0838490.1"/>
    <property type="molecule type" value="Genomic_DNA"/>
</dbReference>
<dbReference type="Gene3D" id="3.40.50.12780">
    <property type="entry name" value="N-terminal domain of ligase-like"/>
    <property type="match status" value="1"/>
</dbReference>
<evidence type="ECO:0000313" key="3">
    <source>
        <dbReference type="EMBL" id="MES0838490.1"/>
    </source>
</evidence>
<feature type="non-terminal residue" evidence="3">
    <location>
        <position position="212"/>
    </location>
</feature>
<gene>
    <name evidence="3" type="ORF">ABUK86_32325</name>
</gene>